<gene>
    <name evidence="7" type="ORF">CAUJ_LOCUS5927</name>
</gene>
<evidence type="ECO:0000256" key="1">
    <source>
        <dbReference type="ARBA" id="ARBA00004370"/>
    </source>
</evidence>
<organism evidence="7 8">
    <name type="scientific">Caenorhabditis auriculariae</name>
    <dbReference type="NCBI Taxonomy" id="2777116"/>
    <lineage>
        <taxon>Eukaryota</taxon>
        <taxon>Metazoa</taxon>
        <taxon>Ecdysozoa</taxon>
        <taxon>Nematoda</taxon>
        <taxon>Chromadorea</taxon>
        <taxon>Rhabditida</taxon>
        <taxon>Rhabditina</taxon>
        <taxon>Rhabditomorpha</taxon>
        <taxon>Rhabditoidea</taxon>
        <taxon>Rhabditidae</taxon>
        <taxon>Peloderinae</taxon>
        <taxon>Caenorhabditis</taxon>
    </lineage>
</organism>
<keyword evidence="2 5" id="KW-0812">Transmembrane</keyword>
<dbReference type="PANTHER" id="PTHR46709">
    <property type="entry name" value="PROTEIN CBG23488-RELATED"/>
    <property type="match status" value="1"/>
</dbReference>
<name>A0A8S1H5F3_9PELO</name>
<dbReference type="EMBL" id="CAJGYM010000013">
    <property type="protein sequence ID" value="CAD6190008.1"/>
    <property type="molecule type" value="Genomic_DNA"/>
</dbReference>
<feature type="transmembrane region" description="Helical" evidence="5">
    <location>
        <begin position="96"/>
        <end position="120"/>
    </location>
</feature>
<dbReference type="Proteomes" id="UP000835052">
    <property type="component" value="Unassembled WGS sequence"/>
</dbReference>
<dbReference type="Gene3D" id="1.20.1070.10">
    <property type="entry name" value="Rhodopsin 7-helix transmembrane proteins"/>
    <property type="match status" value="1"/>
</dbReference>
<feature type="domain" description="G-protein coupled receptors family 1 profile" evidence="6">
    <location>
        <begin position="35"/>
        <end position="329"/>
    </location>
</feature>
<accession>A0A8S1H5F3</accession>
<comment type="subcellular location">
    <subcellularLocation>
        <location evidence="1">Membrane</location>
    </subcellularLocation>
</comment>
<keyword evidence="3 5" id="KW-1133">Transmembrane helix</keyword>
<feature type="transmembrane region" description="Helical" evidence="5">
    <location>
        <begin position="55"/>
        <end position="76"/>
    </location>
</feature>
<evidence type="ECO:0000256" key="2">
    <source>
        <dbReference type="ARBA" id="ARBA00022692"/>
    </source>
</evidence>
<dbReference type="AlphaFoldDB" id="A0A8S1H5F3"/>
<keyword evidence="4 5" id="KW-0472">Membrane</keyword>
<feature type="transmembrane region" description="Helical" evidence="5">
    <location>
        <begin position="140"/>
        <end position="165"/>
    </location>
</feature>
<dbReference type="PROSITE" id="PS50262">
    <property type="entry name" value="G_PROTEIN_RECEP_F1_2"/>
    <property type="match status" value="1"/>
</dbReference>
<feature type="transmembrane region" description="Helical" evidence="5">
    <location>
        <begin position="305"/>
        <end position="328"/>
    </location>
</feature>
<evidence type="ECO:0000256" key="5">
    <source>
        <dbReference type="SAM" id="Phobius"/>
    </source>
</evidence>
<comment type="caution">
    <text evidence="7">The sequence shown here is derived from an EMBL/GenBank/DDBJ whole genome shotgun (WGS) entry which is preliminary data.</text>
</comment>
<protein>
    <recommendedName>
        <fullName evidence="6">G-protein coupled receptors family 1 profile domain-containing protein</fullName>
    </recommendedName>
</protein>
<dbReference type="OrthoDB" id="5790572at2759"/>
<feature type="transmembrane region" description="Helical" evidence="5">
    <location>
        <begin position="261"/>
        <end position="285"/>
    </location>
</feature>
<sequence length="352" mass="40158">MEDETGVCGYTEEVTTARFVYISLGGVVAFFGCVSNALLFLLLTTRKLPNSPPQLYPAALALLDGLLCSFFIMIFVVDVNMIYNRSEELFVLFHRYIIFTFCAAKLVQFLIPYMLMLGTLERYTWICSKKRKLAILQPKFRPFTLGGLLLGATALRIPSALALTVTEFPDCEDFFRTLAVDESAWYMIYDVYVIGCLQTFFPFFMLMLLNLVIVNRLAKIDAEKRQPLTEIKVETPTMSRRRSLRVLTSLRIHKMPASVRNAIYTMVTIVATYLISNSLHIILTLLEVTKASVLVDENDHYKASLLYTVLGDSVSLLYMTSSAVRIVIYVSCNPAIRKQFLSMRFPGYYRKR</sequence>
<keyword evidence="8" id="KW-1185">Reference proteome</keyword>
<evidence type="ECO:0000259" key="6">
    <source>
        <dbReference type="PROSITE" id="PS50262"/>
    </source>
</evidence>
<dbReference type="InterPro" id="IPR017452">
    <property type="entry name" value="GPCR_Rhodpsn_7TM"/>
</dbReference>
<dbReference type="GO" id="GO:0016020">
    <property type="term" value="C:membrane"/>
    <property type="evidence" value="ECO:0007669"/>
    <property type="project" value="UniProtKB-SubCell"/>
</dbReference>
<dbReference type="SUPFAM" id="SSF81321">
    <property type="entry name" value="Family A G protein-coupled receptor-like"/>
    <property type="match status" value="1"/>
</dbReference>
<evidence type="ECO:0000313" key="8">
    <source>
        <dbReference type="Proteomes" id="UP000835052"/>
    </source>
</evidence>
<feature type="transmembrane region" description="Helical" evidence="5">
    <location>
        <begin position="20"/>
        <end position="43"/>
    </location>
</feature>
<reference evidence="7" key="1">
    <citation type="submission" date="2020-10" db="EMBL/GenBank/DDBJ databases">
        <authorList>
            <person name="Kikuchi T."/>
        </authorList>
    </citation>
    <scope>NUCLEOTIDE SEQUENCE</scope>
    <source>
        <strain evidence="7">NKZ352</strain>
    </source>
</reference>
<dbReference type="PANTHER" id="PTHR46709:SF10">
    <property type="entry name" value="G-PROTEIN COUPLED RECEPTORS FAMILY 1 PROFILE DOMAIN-CONTAINING PROTEIN"/>
    <property type="match status" value="1"/>
</dbReference>
<evidence type="ECO:0000256" key="3">
    <source>
        <dbReference type="ARBA" id="ARBA00022989"/>
    </source>
</evidence>
<proteinExistence type="predicted"/>
<feature type="transmembrane region" description="Helical" evidence="5">
    <location>
        <begin position="185"/>
        <end position="214"/>
    </location>
</feature>
<evidence type="ECO:0000256" key="4">
    <source>
        <dbReference type="ARBA" id="ARBA00023136"/>
    </source>
</evidence>
<evidence type="ECO:0000313" key="7">
    <source>
        <dbReference type="EMBL" id="CAD6190008.1"/>
    </source>
</evidence>